<protein>
    <submittedName>
        <fullName evidence="2">SAM-dependent methyltransferase</fullName>
    </submittedName>
</protein>
<dbReference type="InterPro" id="IPR013216">
    <property type="entry name" value="Methyltransf_11"/>
</dbReference>
<dbReference type="OrthoDB" id="9795864at2"/>
<dbReference type="InterPro" id="IPR029063">
    <property type="entry name" value="SAM-dependent_MTases_sf"/>
</dbReference>
<dbReference type="SUPFAM" id="SSF53335">
    <property type="entry name" value="S-adenosyl-L-methionine-dependent methyltransferases"/>
    <property type="match status" value="1"/>
</dbReference>
<dbReference type="PANTHER" id="PTHR43460:SF1">
    <property type="entry name" value="METHYLTRANSFERASE TYPE 11 DOMAIN-CONTAINING PROTEIN"/>
    <property type="match status" value="1"/>
</dbReference>
<sequence length="266" mass="29127">MRCQRWGRPARLAGVDTERDVEDLIAEAAAAPVDGWGFDWLAGRATEERPPWGYAGLVAKRMAHADAALDVDTGGGEVLAEVPRPPRLLTATEGWPPNVVVARRTLRRVGATVVAVTSDAPLPFRDASFELVVSRHPVRTDWAETARVLRPGGTFLSQQIGAGTMRELSEAMLGPLPPPAQRHPEEAVTAARAAGLTVVDLRRATLRAVFHDVGAVVWFLRKVVWTVPGFTVDRYRPQLLALHHRITTEGPFLAHAQRFLIETTKP</sequence>
<evidence type="ECO:0000313" key="2">
    <source>
        <dbReference type="EMBL" id="PWR13085.1"/>
    </source>
</evidence>
<dbReference type="Gene3D" id="3.40.50.150">
    <property type="entry name" value="Vaccinia Virus protein VP39"/>
    <property type="match status" value="1"/>
</dbReference>
<keyword evidence="2" id="KW-0808">Transferase</keyword>
<dbReference type="Pfam" id="PF08241">
    <property type="entry name" value="Methyltransf_11"/>
    <property type="match status" value="1"/>
</dbReference>
<gene>
    <name evidence="2" type="ORF">DKT68_01590</name>
</gene>
<organism evidence="2 3">
    <name type="scientific">Micromonospora acroterricola</name>
    <dbReference type="NCBI Taxonomy" id="2202421"/>
    <lineage>
        <taxon>Bacteria</taxon>
        <taxon>Bacillati</taxon>
        <taxon>Actinomycetota</taxon>
        <taxon>Actinomycetes</taxon>
        <taxon>Micromonosporales</taxon>
        <taxon>Micromonosporaceae</taxon>
        <taxon>Micromonospora</taxon>
    </lineage>
</organism>
<proteinExistence type="predicted"/>
<evidence type="ECO:0000259" key="1">
    <source>
        <dbReference type="Pfam" id="PF08241"/>
    </source>
</evidence>
<evidence type="ECO:0000313" key="3">
    <source>
        <dbReference type="Proteomes" id="UP000245410"/>
    </source>
</evidence>
<keyword evidence="3" id="KW-1185">Reference proteome</keyword>
<dbReference type="Proteomes" id="UP000245410">
    <property type="component" value="Unassembled WGS sequence"/>
</dbReference>
<dbReference type="EMBL" id="QGKR01000085">
    <property type="protein sequence ID" value="PWR13085.1"/>
    <property type="molecule type" value="Genomic_DNA"/>
</dbReference>
<name>A0A317DJJ7_9ACTN</name>
<dbReference type="RefSeq" id="WP_109815654.1">
    <property type="nucleotide sequence ID" value="NZ_QGKR01000085.1"/>
</dbReference>
<dbReference type="GO" id="GO:0008757">
    <property type="term" value="F:S-adenosylmethionine-dependent methyltransferase activity"/>
    <property type="evidence" value="ECO:0007669"/>
    <property type="project" value="InterPro"/>
</dbReference>
<comment type="caution">
    <text evidence="2">The sequence shown here is derived from an EMBL/GenBank/DDBJ whole genome shotgun (WGS) entry which is preliminary data.</text>
</comment>
<accession>A0A317DJJ7</accession>
<feature type="domain" description="Methyltransferase type 11" evidence="1">
    <location>
        <begin position="69"/>
        <end position="156"/>
    </location>
</feature>
<keyword evidence="2" id="KW-0489">Methyltransferase</keyword>
<reference evidence="2 3" key="1">
    <citation type="submission" date="2018-05" db="EMBL/GenBank/DDBJ databases">
        <title>Micromonospora atacamensis sp. nov., a novel actinobacteria isolated from high altitude Atacama Desert soil.</title>
        <authorList>
            <person name="Carro L."/>
            <person name="Golinska P."/>
            <person name="Klenk H.-P."/>
            <person name="Goodfellow M."/>
        </authorList>
    </citation>
    <scope>NUCLEOTIDE SEQUENCE [LARGE SCALE GENOMIC DNA]</scope>
    <source>
        <strain evidence="2 3">5R2A7</strain>
    </source>
</reference>
<dbReference type="PANTHER" id="PTHR43460">
    <property type="entry name" value="METHYLTRANSFERASE"/>
    <property type="match status" value="1"/>
</dbReference>
<dbReference type="GO" id="GO:0032259">
    <property type="term" value="P:methylation"/>
    <property type="evidence" value="ECO:0007669"/>
    <property type="project" value="UniProtKB-KW"/>
</dbReference>
<dbReference type="InterPro" id="IPR052939">
    <property type="entry name" value="23S_rRNA_MeTrnsfrase_RlmA"/>
</dbReference>
<dbReference type="AlphaFoldDB" id="A0A317DJJ7"/>